<dbReference type="AlphaFoldDB" id="A0A1H7QCX5"/>
<dbReference type="GO" id="GO:0009279">
    <property type="term" value="C:cell outer membrane"/>
    <property type="evidence" value="ECO:0007669"/>
    <property type="project" value="InterPro"/>
</dbReference>
<reference evidence="2" key="1">
    <citation type="submission" date="2016-10" db="EMBL/GenBank/DDBJ databases">
        <authorList>
            <person name="Varghese N."/>
            <person name="Submissions S."/>
        </authorList>
    </citation>
    <scope>NUCLEOTIDE SEQUENCE [LARGE SCALE GENOMIC DNA]</scope>
    <source>
        <strain evidence="2">CGMCC 1.9127</strain>
    </source>
</reference>
<dbReference type="InterPro" id="IPR030852">
    <property type="entry name" value="RcsF"/>
</dbReference>
<organism evidence="1 2">
    <name type="scientific">Colwellia chukchiensis</name>
    <dbReference type="NCBI Taxonomy" id="641665"/>
    <lineage>
        <taxon>Bacteria</taxon>
        <taxon>Pseudomonadati</taxon>
        <taxon>Pseudomonadota</taxon>
        <taxon>Gammaproteobacteria</taxon>
        <taxon>Alteromonadales</taxon>
        <taxon>Colwelliaceae</taxon>
        <taxon>Colwellia</taxon>
    </lineage>
</organism>
<dbReference type="RefSeq" id="WP_085285275.1">
    <property type="nucleotide sequence ID" value="NZ_FOBI01000011.1"/>
</dbReference>
<dbReference type="Pfam" id="PF16358">
    <property type="entry name" value="RcsF"/>
    <property type="match status" value="1"/>
</dbReference>
<dbReference type="Gene3D" id="3.30.110.70">
    <property type="entry name" value="Hypothetical protein apc22750. Chain B"/>
    <property type="match status" value="1"/>
</dbReference>
<sequence>MKKTSNLCTMPRHLNPVIALLFFGFVAGCANINQVSTNLDKENFQHYFSPTNVRILTQEQELGSDYRFLGLVEGQSCQAKAHHAVPNEIDARTQARRQAFGLGANAIIFSQCVLIEDDQAAKHCLATLVCYGRAYHIEQE</sequence>
<dbReference type="EMBL" id="FOBI01000011">
    <property type="protein sequence ID" value="SEL45803.1"/>
    <property type="molecule type" value="Genomic_DNA"/>
</dbReference>
<dbReference type="PROSITE" id="PS51257">
    <property type="entry name" value="PROKAR_LIPOPROTEIN"/>
    <property type="match status" value="1"/>
</dbReference>
<gene>
    <name evidence="1" type="ORF">SAMN05216262_11162</name>
</gene>
<proteinExistence type="predicted"/>
<name>A0A1H7QCX5_9GAMM</name>
<accession>A0A1H7QCX5</accession>
<evidence type="ECO:0000313" key="1">
    <source>
        <dbReference type="EMBL" id="SEL45803.1"/>
    </source>
</evidence>
<dbReference type="STRING" id="641665.GCA_002104455_00883"/>
<dbReference type="Proteomes" id="UP000199297">
    <property type="component" value="Unassembled WGS sequence"/>
</dbReference>
<evidence type="ECO:0000313" key="2">
    <source>
        <dbReference type="Proteomes" id="UP000199297"/>
    </source>
</evidence>
<protein>
    <submittedName>
        <fullName evidence="1">RcsF protein</fullName>
    </submittedName>
</protein>
<dbReference type="GO" id="GO:0035556">
    <property type="term" value="P:intracellular signal transduction"/>
    <property type="evidence" value="ECO:0007669"/>
    <property type="project" value="InterPro"/>
</dbReference>
<keyword evidence="2" id="KW-1185">Reference proteome</keyword>
<dbReference type="OrthoDB" id="6399623at2"/>